<protein>
    <submittedName>
        <fullName evidence="2">Uncharacterized protein</fullName>
    </submittedName>
</protein>
<gene>
    <name evidence="2" type="ORF">C5F48_13600</name>
</gene>
<dbReference type="Proteomes" id="UP000241010">
    <property type="component" value="Unassembled WGS sequence"/>
</dbReference>
<evidence type="ECO:0000313" key="2">
    <source>
        <dbReference type="EMBL" id="PTE21181.1"/>
    </source>
</evidence>
<reference evidence="2 3" key="1">
    <citation type="submission" date="2018-03" db="EMBL/GenBank/DDBJ databases">
        <title>Cereibacter changlensis.</title>
        <authorList>
            <person name="Meyer T.E."/>
            <person name="Miller S."/>
            <person name="Lodha T."/>
            <person name="Gandham S."/>
            <person name="Chintalapati S."/>
            <person name="Chintalapati V.R."/>
        </authorList>
    </citation>
    <scope>NUCLEOTIDE SEQUENCE [LARGE SCALE GENOMIC DNA]</scope>
    <source>
        <strain evidence="2 3">JA139</strain>
    </source>
</reference>
<keyword evidence="1" id="KW-0472">Membrane</keyword>
<evidence type="ECO:0000313" key="3">
    <source>
        <dbReference type="Proteomes" id="UP000241010"/>
    </source>
</evidence>
<dbReference type="Pfam" id="PF11511">
    <property type="entry name" value="RhodobacterPufX"/>
    <property type="match status" value="1"/>
</dbReference>
<organism evidence="2 3">
    <name type="scientific">Cereibacter changlensis JA139</name>
    <dbReference type="NCBI Taxonomy" id="1188249"/>
    <lineage>
        <taxon>Bacteria</taxon>
        <taxon>Pseudomonadati</taxon>
        <taxon>Pseudomonadota</taxon>
        <taxon>Alphaproteobacteria</taxon>
        <taxon>Rhodobacterales</taxon>
        <taxon>Paracoccaceae</taxon>
        <taxon>Cereibacter</taxon>
    </lineage>
</organism>
<dbReference type="AlphaFoldDB" id="A0A2T4JTD9"/>
<keyword evidence="3" id="KW-1185">Reference proteome</keyword>
<dbReference type="Gene3D" id="1.20.5.920">
    <property type="entry name" value="rhodobacter sphaeroides pufx membrane protein"/>
    <property type="match status" value="1"/>
</dbReference>
<name>A0A2T4JTD9_9RHOB</name>
<dbReference type="RefSeq" id="WP_107664449.1">
    <property type="nucleotide sequence ID" value="NZ_PZKG01000062.1"/>
</dbReference>
<keyword evidence="1" id="KW-1133">Transmembrane helix</keyword>
<sequence length="79" mass="8600">MADKFNDHLSIHPKTALRNWIAFQMMKGAGVAAALFFGTVIFIGIIRVIGRMLPVNPNPIDPGVTSFLYEGATALSRLV</sequence>
<comment type="caution">
    <text evidence="2">The sequence shown here is derived from an EMBL/GenBank/DDBJ whole genome shotgun (WGS) entry which is preliminary data.</text>
</comment>
<accession>A0A2T4JTD9</accession>
<dbReference type="OrthoDB" id="7689915at2"/>
<dbReference type="EMBL" id="PZKG01000062">
    <property type="protein sequence ID" value="PTE21181.1"/>
    <property type="molecule type" value="Genomic_DNA"/>
</dbReference>
<proteinExistence type="predicted"/>
<dbReference type="InterPro" id="IPR020169">
    <property type="entry name" value="Intrinsic_membrane_PufX"/>
</dbReference>
<keyword evidence="1" id="KW-0812">Transmembrane</keyword>
<feature type="transmembrane region" description="Helical" evidence="1">
    <location>
        <begin position="20"/>
        <end position="46"/>
    </location>
</feature>
<evidence type="ECO:0000256" key="1">
    <source>
        <dbReference type="SAM" id="Phobius"/>
    </source>
</evidence>